<dbReference type="AlphaFoldDB" id="A0A9P6PSS3"/>
<feature type="region of interest" description="Disordered" evidence="1">
    <location>
        <begin position="221"/>
        <end position="248"/>
    </location>
</feature>
<organism evidence="3 4">
    <name type="scientific">Mortierella polycephala</name>
    <dbReference type="NCBI Taxonomy" id="41804"/>
    <lineage>
        <taxon>Eukaryota</taxon>
        <taxon>Fungi</taxon>
        <taxon>Fungi incertae sedis</taxon>
        <taxon>Mucoromycota</taxon>
        <taxon>Mortierellomycotina</taxon>
        <taxon>Mortierellomycetes</taxon>
        <taxon>Mortierellales</taxon>
        <taxon>Mortierellaceae</taxon>
        <taxon>Mortierella</taxon>
    </lineage>
</organism>
<keyword evidence="4" id="KW-1185">Reference proteome</keyword>
<feature type="compositionally biased region" description="Pro residues" evidence="1">
    <location>
        <begin position="53"/>
        <end position="73"/>
    </location>
</feature>
<keyword evidence="2" id="KW-1133">Transmembrane helix</keyword>
<feature type="compositionally biased region" description="Polar residues" evidence="1">
    <location>
        <begin position="223"/>
        <end position="237"/>
    </location>
</feature>
<keyword evidence="2" id="KW-0812">Transmembrane</keyword>
<protein>
    <submittedName>
        <fullName evidence="3">Uncharacterized protein</fullName>
    </submittedName>
</protein>
<dbReference type="Proteomes" id="UP000726737">
    <property type="component" value="Unassembled WGS sequence"/>
</dbReference>
<evidence type="ECO:0000256" key="2">
    <source>
        <dbReference type="SAM" id="Phobius"/>
    </source>
</evidence>
<sequence>MVGSNMVITFGLTAGGATNNIFIFDTTVNTWATSYTPSNLAETSTKPEDWPGYKPPPIPPPDSNSTDPNPPLPGNSTSNVGPIIGGIVGAVAIAVLIFVFVRRHHQQQMIRRRAQMVSYYGSDFSNQASMEQGDAYRHRGMAFDSEPVSFGQKMEQFWGGMGAAAFWRRDRRAENRSQSHRLRDQEEDEASKGISMPTDQEIFLDAVHRVRSRAGRLSPMFSPLQQPIAPTSPTSPRLSAAGFGSPLRGEREVGEIGELGELGEGVHVPCMEQQEVPHGRAYSDGFENAMLEMDIQMVGVPRGRLYVVNPSDENVDRNQGPEEPSTDQAYRGFDSQGPV</sequence>
<accession>A0A9P6PSS3</accession>
<feature type="region of interest" description="Disordered" evidence="1">
    <location>
        <begin position="174"/>
        <end position="193"/>
    </location>
</feature>
<evidence type="ECO:0000313" key="4">
    <source>
        <dbReference type="Proteomes" id="UP000726737"/>
    </source>
</evidence>
<dbReference type="CDD" id="cd12087">
    <property type="entry name" value="TM_EGFR-like"/>
    <property type="match status" value="1"/>
</dbReference>
<feature type="region of interest" description="Disordered" evidence="1">
    <location>
        <begin position="309"/>
        <end position="339"/>
    </location>
</feature>
<comment type="caution">
    <text evidence="3">The sequence shown here is derived from an EMBL/GenBank/DDBJ whole genome shotgun (WGS) entry which is preliminary data.</text>
</comment>
<reference evidence="3" key="1">
    <citation type="journal article" date="2020" name="Fungal Divers.">
        <title>Resolving the Mortierellaceae phylogeny through synthesis of multi-gene phylogenetics and phylogenomics.</title>
        <authorList>
            <person name="Vandepol N."/>
            <person name="Liber J."/>
            <person name="Desiro A."/>
            <person name="Na H."/>
            <person name="Kennedy M."/>
            <person name="Barry K."/>
            <person name="Grigoriev I.V."/>
            <person name="Miller A.N."/>
            <person name="O'Donnell K."/>
            <person name="Stajich J.E."/>
            <person name="Bonito G."/>
        </authorList>
    </citation>
    <scope>NUCLEOTIDE SEQUENCE</scope>
    <source>
        <strain evidence="3">KOD948</strain>
    </source>
</reference>
<keyword evidence="2" id="KW-0472">Membrane</keyword>
<evidence type="ECO:0000313" key="3">
    <source>
        <dbReference type="EMBL" id="KAG0251298.1"/>
    </source>
</evidence>
<dbReference type="EMBL" id="JAAAJA010000603">
    <property type="protein sequence ID" value="KAG0251298.1"/>
    <property type="molecule type" value="Genomic_DNA"/>
</dbReference>
<feature type="region of interest" description="Disordered" evidence="1">
    <location>
        <begin position="39"/>
        <end position="77"/>
    </location>
</feature>
<feature type="compositionally biased region" description="Basic and acidic residues" evidence="1">
    <location>
        <begin position="174"/>
        <end position="184"/>
    </location>
</feature>
<feature type="transmembrane region" description="Helical" evidence="2">
    <location>
        <begin position="80"/>
        <end position="101"/>
    </location>
</feature>
<proteinExistence type="predicted"/>
<gene>
    <name evidence="3" type="ORF">BG011_007719</name>
</gene>
<dbReference type="OrthoDB" id="432528at2759"/>
<evidence type="ECO:0000256" key="1">
    <source>
        <dbReference type="SAM" id="MobiDB-lite"/>
    </source>
</evidence>
<name>A0A9P6PSS3_9FUNG</name>